<dbReference type="SUPFAM" id="SSF56935">
    <property type="entry name" value="Porins"/>
    <property type="match status" value="1"/>
</dbReference>
<keyword evidence="13" id="KW-0732">Signal</keyword>
<dbReference type="RefSeq" id="WP_094456074.1">
    <property type="nucleotide sequence ID" value="NZ_NOXU01000027.1"/>
</dbReference>
<feature type="chain" id="PRO_5013169094" description="TonB-dependent receptor" evidence="13">
    <location>
        <begin position="30"/>
        <end position="764"/>
    </location>
</feature>
<keyword evidence="9 11" id="KW-0472">Membrane</keyword>
<keyword evidence="3 11" id="KW-1134">Transmembrane beta strand</keyword>
<evidence type="ECO:0000256" key="12">
    <source>
        <dbReference type="RuleBase" id="RU003357"/>
    </source>
</evidence>
<dbReference type="Gene3D" id="2.40.170.20">
    <property type="entry name" value="TonB-dependent receptor, beta-barrel domain"/>
    <property type="match status" value="1"/>
</dbReference>
<reference evidence="16 17" key="1">
    <citation type="submission" date="2017-07" db="EMBL/GenBank/DDBJ databases">
        <title>Niveispirillum cyanobacteriorum sp. nov., isolated from cyanobacterial aggregates in a eutrophic lake.</title>
        <authorList>
            <person name="Cai H."/>
        </authorList>
    </citation>
    <scope>NUCLEOTIDE SEQUENCE [LARGE SCALE GENOMIC DNA]</scope>
    <source>
        <strain evidence="17">TH1-14</strain>
    </source>
</reference>
<keyword evidence="5 11" id="KW-0812">Transmembrane</keyword>
<evidence type="ECO:0000256" key="4">
    <source>
        <dbReference type="ARBA" id="ARBA00022496"/>
    </source>
</evidence>
<evidence type="ECO:0000256" key="11">
    <source>
        <dbReference type="PROSITE-ProRule" id="PRU01360"/>
    </source>
</evidence>
<evidence type="ECO:0000256" key="6">
    <source>
        <dbReference type="ARBA" id="ARBA00023004"/>
    </source>
</evidence>
<dbReference type="InterPro" id="IPR000531">
    <property type="entry name" value="Beta-barrel_TonB"/>
</dbReference>
<evidence type="ECO:0000256" key="7">
    <source>
        <dbReference type="ARBA" id="ARBA00023065"/>
    </source>
</evidence>
<dbReference type="PROSITE" id="PS52016">
    <property type="entry name" value="TONB_DEPENDENT_REC_3"/>
    <property type="match status" value="1"/>
</dbReference>
<keyword evidence="10 11" id="KW-0998">Cell outer membrane</keyword>
<evidence type="ECO:0000259" key="14">
    <source>
        <dbReference type="Pfam" id="PF00593"/>
    </source>
</evidence>
<evidence type="ECO:0000256" key="2">
    <source>
        <dbReference type="ARBA" id="ARBA00022448"/>
    </source>
</evidence>
<proteinExistence type="inferred from homology"/>
<dbReference type="OrthoDB" id="9760333at2"/>
<sequence length="764" mass="83205">MSMRAQLSWRPSLLALGLALISGVLPAAAQEQKADTGPMLDEIVVVSQKRAGAVDVQSVSVAITAFDANAIEKSFATDLVDVGRMAPNIQLNQSGTFGGFSNFFIRGIGSSNTIRTVDPAVGTFVDGIYIGFGPASMQDTFDIASVEVLRGPQGTLFGKNVTGGAVSVLSTRPTGDLGADIKVTYGNYDRMDVSASVRFPIIEGQLAGKIAAMSKSRDGYFKNLTTGRNKPDVDTAILRPTFRWTPNEVLTVDLIGEYYRDKGGSSASQNKDSRINPRLLLVNGQLVASPATVQRVFGYTPPADKYDINHNEQGYVDTKAGHGIVDASLDLGHGIVSLVTGYREVKFNSSTDFDGSPHIVFEFPDNRERQHQYSGELRYASNFSDTVEFTTGLYYFTQEMYIAERRAAYASGPATAPVISRTVGIAKTDDSSYAVFGQGSVKFTDQLSLILGGRYTVEKKEIELCPFNAALYNSLNFNACPVARLRNDDKWNSFSPKVGLDWKVDEDVLLYASWTKGFRSGSFNARATNAAVLGPVDQETVSSYEAGMKSELMGRRLRLNTAAFLSDYTNIQRTVSDTVIVNGLPTVTQVPRNAASATIWGLELEGSFLVTDALTLDASLGYTNAGYDSFANIDTNRNGVYEPAIDGPIAKDLKFERVPKWQYAVAASYEVPVTQTSSLRFRTSYTWVDDQFIDTLNSPSLALDSYGLWDASVSYSLNDSYTLSVFGRNLNNAQYYDFGFDGGTHRAVWGGVPRTYGVELSAKF</sequence>
<evidence type="ECO:0000256" key="5">
    <source>
        <dbReference type="ARBA" id="ARBA00022692"/>
    </source>
</evidence>
<gene>
    <name evidence="16" type="ORF">CHU95_09495</name>
</gene>
<evidence type="ECO:0000256" key="13">
    <source>
        <dbReference type="SAM" id="SignalP"/>
    </source>
</evidence>
<evidence type="ECO:0000259" key="15">
    <source>
        <dbReference type="Pfam" id="PF07715"/>
    </source>
</evidence>
<dbReference type="Proteomes" id="UP000216998">
    <property type="component" value="Unassembled WGS sequence"/>
</dbReference>
<feature type="domain" description="TonB-dependent receptor plug" evidence="15">
    <location>
        <begin position="56"/>
        <end position="165"/>
    </location>
</feature>
<evidence type="ECO:0000313" key="17">
    <source>
        <dbReference type="Proteomes" id="UP000216998"/>
    </source>
</evidence>
<dbReference type="Pfam" id="PF07715">
    <property type="entry name" value="Plug"/>
    <property type="match status" value="1"/>
</dbReference>
<evidence type="ECO:0000256" key="8">
    <source>
        <dbReference type="ARBA" id="ARBA00023077"/>
    </source>
</evidence>
<protein>
    <recommendedName>
        <fullName evidence="18">TonB-dependent receptor</fullName>
    </recommendedName>
</protein>
<dbReference type="GO" id="GO:0006826">
    <property type="term" value="P:iron ion transport"/>
    <property type="evidence" value="ECO:0007669"/>
    <property type="project" value="UniProtKB-KW"/>
</dbReference>
<keyword evidence="17" id="KW-1185">Reference proteome</keyword>
<name>A0A255Z024_9PROT</name>
<dbReference type="AlphaFoldDB" id="A0A255Z024"/>
<dbReference type="CDD" id="cd01347">
    <property type="entry name" value="ligand_gated_channel"/>
    <property type="match status" value="1"/>
</dbReference>
<keyword evidence="8 12" id="KW-0798">TonB box</keyword>
<evidence type="ECO:0000256" key="3">
    <source>
        <dbReference type="ARBA" id="ARBA00022452"/>
    </source>
</evidence>
<dbReference type="EMBL" id="NOXU01000027">
    <property type="protein sequence ID" value="OYQ34816.1"/>
    <property type="molecule type" value="Genomic_DNA"/>
</dbReference>
<comment type="caution">
    <text evidence="16">The sequence shown here is derived from an EMBL/GenBank/DDBJ whole genome shotgun (WGS) entry which is preliminary data.</text>
</comment>
<dbReference type="PANTHER" id="PTHR32552:SF81">
    <property type="entry name" value="TONB-DEPENDENT OUTER MEMBRANE RECEPTOR"/>
    <property type="match status" value="1"/>
</dbReference>
<dbReference type="GO" id="GO:0009279">
    <property type="term" value="C:cell outer membrane"/>
    <property type="evidence" value="ECO:0007669"/>
    <property type="project" value="UniProtKB-SubCell"/>
</dbReference>
<dbReference type="InterPro" id="IPR039426">
    <property type="entry name" value="TonB-dep_rcpt-like"/>
</dbReference>
<evidence type="ECO:0000256" key="9">
    <source>
        <dbReference type="ARBA" id="ARBA00023136"/>
    </source>
</evidence>
<keyword evidence="4" id="KW-0410">Iron transport</keyword>
<feature type="domain" description="TonB-dependent receptor-like beta-barrel" evidence="14">
    <location>
        <begin position="295"/>
        <end position="730"/>
    </location>
</feature>
<comment type="similarity">
    <text evidence="11 12">Belongs to the TonB-dependent receptor family.</text>
</comment>
<keyword evidence="6" id="KW-0408">Iron</keyword>
<dbReference type="InterPro" id="IPR036942">
    <property type="entry name" value="Beta-barrel_TonB_sf"/>
</dbReference>
<evidence type="ECO:0008006" key="18">
    <source>
        <dbReference type="Google" id="ProtNLM"/>
    </source>
</evidence>
<evidence type="ECO:0000313" key="16">
    <source>
        <dbReference type="EMBL" id="OYQ34816.1"/>
    </source>
</evidence>
<dbReference type="InterPro" id="IPR012910">
    <property type="entry name" value="Plug_dom"/>
</dbReference>
<accession>A0A255Z024</accession>
<dbReference type="PANTHER" id="PTHR32552">
    <property type="entry name" value="FERRICHROME IRON RECEPTOR-RELATED"/>
    <property type="match status" value="1"/>
</dbReference>
<feature type="signal peptide" evidence="13">
    <location>
        <begin position="1"/>
        <end position="29"/>
    </location>
</feature>
<evidence type="ECO:0000256" key="10">
    <source>
        <dbReference type="ARBA" id="ARBA00023237"/>
    </source>
</evidence>
<organism evidence="16 17">
    <name type="scientific">Niveispirillum lacus</name>
    <dbReference type="NCBI Taxonomy" id="1981099"/>
    <lineage>
        <taxon>Bacteria</taxon>
        <taxon>Pseudomonadati</taxon>
        <taxon>Pseudomonadota</taxon>
        <taxon>Alphaproteobacteria</taxon>
        <taxon>Rhodospirillales</taxon>
        <taxon>Azospirillaceae</taxon>
        <taxon>Niveispirillum</taxon>
    </lineage>
</organism>
<keyword evidence="7" id="KW-0406">Ion transport</keyword>
<keyword evidence="2 11" id="KW-0813">Transport</keyword>
<evidence type="ECO:0000256" key="1">
    <source>
        <dbReference type="ARBA" id="ARBA00004571"/>
    </source>
</evidence>
<comment type="subcellular location">
    <subcellularLocation>
        <location evidence="1 11">Cell outer membrane</location>
        <topology evidence="1 11">Multi-pass membrane protein</topology>
    </subcellularLocation>
</comment>
<dbReference type="Pfam" id="PF00593">
    <property type="entry name" value="TonB_dep_Rec_b-barrel"/>
    <property type="match status" value="1"/>
</dbReference>